<comment type="caution">
    <text evidence="13">The sequence shown here is derived from an EMBL/GenBank/DDBJ whole genome shotgun (WGS) entry which is preliminary data.</text>
</comment>
<reference evidence="13 14" key="1">
    <citation type="journal article" date="2014" name="Int. J. Syst. Evol. Microbiol.">
        <title>Complete genome sequence of Corynebacterium casei LMG S-19264T (=DSM 44701T), isolated from a smear-ripened cheese.</title>
        <authorList>
            <consortium name="US DOE Joint Genome Institute (JGI-PGF)"/>
            <person name="Walter F."/>
            <person name="Albersmeier A."/>
            <person name="Kalinowski J."/>
            <person name="Ruckert C."/>
        </authorList>
    </citation>
    <scope>NUCLEOTIDE SEQUENCE [LARGE SCALE GENOMIC DNA]</scope>
    <source>
        <strain evidence="13 14">CGMCC 1.7286</strain>
    </source>
</reference>
<evidence type="ECO:0000256" key="8">
    <source>
        <dbReference type="ARBA" id="ARBA00023125"/>
    </source>
</evidence>
<accession>A0A917ZAQ9</accession>
<dbReference type="Gene3D" id="3.40.50.150">
    <property type="entry name" value="Vaccinia Virus protein VP39"/>
    <property type="match status" value="1"/>
</dbReference>
<gene>
    <name evidence="13" type="primary">hsdM</name>
    <name evidence="13" type="ORF">GCM10011348_07640</name>
</gene>
<evidence type="ECO:0000256" key="1">
    <source>
        <dbReference type="ARBA" id="ARBA00006594"/>
    </source>
</evidence>
<sequence>MQDNELLEETSQWVGNLDAVFTSTLSTGESNALIREVFSTFLLLRWADMQDSEQEAMAIFEDRSYQPLLPEQLQWRHWVSLDHPTSIAKQLHELAGYIEGLRGNSSHPLVAYLHPLVAPLRHVLEVNFAYLIDLVRWLDKLPFDTSSARYALLNVYDKMLAETSDVRGGQFSTPVNIARLVVALADPKPGERVYDPCFGLGNFLVVAWQHAERSRIKQHRSGALLEASGIEISANTFLIGLTRMLLAGIDNPRLALGNSLERESLSSPSQQGFDVVLADPPFGVKAKRDPYCISHFPVLTSDSTGLFVQHALSQLKPHGRAVLAVPEGFLYRGGAERELRRCLLEKGQVEAIVGLPAGVFAPYTNVKSCLLVLNKQGGASRVRMVDASSHFDQRSGRKPPVISEELADQLANDIRSAELRKRREPRPGTPEGTPGSGVLSRSIWEVSVDELASIDWDLSPRLREKGGLDEFLASLKEAPGETVSVATLSDVAEVIGGRSIKSADLLDAPPLERATGYVRIRDLSKGSVGRVSSWLRPEVASVERRWALLSGDVLVSKSGTIGKAAMVRDSAVGSVAAGGLYVLRAHPERLDAGFLQAYLASPACQNWLAAQSRGAVIQHLNRVVLDQLPLPLPPLHLQAQAAAQYREFGTDALAFLSQIMGNSEPDRLSIWLAELDAKVPRFVRGLDDTPALSHFEPIVALARPVRRWLDQEQVSSQAARWLAPLTSTLLPLAGVAQVPEGAGLLSVLQEAERGVAVVLERATGHRPTTSQARAISERLRDWLRAATTDLINAVGLKLSTSPELLTAGSFAEFSVGLENLGALPLRNVRVETQPHWGVTELPYLAERASFAIHLQGDVPKQGRDLPLRLLWKARSLSGEEVNGQIELIIRVANIEHEARTKVPDLGGSPYVTGSPLKPQHGHDVFYGREGLMGKISRQIATHGNVVLLEGNRRAGKTSILRHLEGRTAIPGWLAVYSSLQGAEGSSQAVGVPTAEVFREIARSIATALTKLGIEVTLPNGQIINAGKPALGIARACREGISVESPFSDFRDYLELVLAILEPLALGLVLMLDEFDKLQEGIDNGVTSPQVPENIRFLIQSYPKFSAILTGSRRLKRLREEYWSALYGLGTSIPVTALDEQSARKVVTEPVRDQLIYSEEAIDRVIKVTARHPYLMQCLCNRIFDYAVQTKSHSITVSVINDAARGLVRDNEHFASLWDYAGWGPETGRQRRQLILLQCADSLKQGTHIDFGTLHELLVQEGVNVDDAALDVDLTYLRELELIEFCGEIGDTEYRLAIPLMADWIEQQKDGEVVASHARTEAEEENV</sequence>
<evidence type="ECO:0000259" key="11">
    <source>
        <dbReference type="Pfam" id="PF01420"/>
    </source>
</evidence>
<evidence type="ECO:0000256" key="6">
    <source>
        <dbReference type="ARBA" id="ARBA00022691"/>
    </source>
</evidence>
<dbReference type="GO" id="GO:0009007">
    <property type="term" value="F:site-specific DNA-methyltransferase (adenine-specific) activity"/>
    <property type="evidence" value="ECO:0007669"/>
    <property type="project" value="UniProtKB-EC"/>
</dbReference>
<evidence type="ECO:0000256" key="4">
    <source>
        <dbReference type="ARBA" id="ARBA00022603"/>
    </source>
</evidence>
<dbReference type="EC" id="2.1.1.72" evidence="3"/>
<evidence type="ECO:0000256" key="2">
    <source>
        <dbReference type="ARBA" id="ARBA00010923"/>
    </source>
</evidence>
<keyword evidence="7" id="KW-0680">Restriction system</keyword>
<feature type="domain" description="DNA methylase adenine-specific" evidence="12">
    <location>
        <begin position="159"/>
        <end position="406"/>
    </location>
</feature>
<dbReference type="RefSeq" id="WP_188858489.1">
    <property type="nucleotide sequence ID" value="NZ_BMLT01000002.1"/>
</dbReference>
<dbReference type="GO" id="GO:0003677">
    <property type="term" value="F:DNA binding"/>
    <property type="evidence" value="ECO:0007669"/>
    <property type="project" value="UniProtKB-KW"/>
</dbReference>
<organism evidence="13 14">
    <name type="scientific">Marinobacterium nitratireducens</name>
    <dbReference type="NCBI Taxonomy" id="518897"/>
    <lineage>
        <taxon>Bacteria</taxon>
        <taxon>Pseudomonadati</taxon>
        <taxon>Pseudomonadota</taxon>
        <taxon>Gammaproteobacteria</taxon>
        <taxon>Oceanospirillales</taxon>
        <taxon>Oceanospirillaceae</taxon>
        <taxon>Marinobacterium</taxon>
    </lineage>
</organism>
<keyword evidence="14" id="KW-1185">Reference proteome</keyword>
<feature type="domain" description="Type I restriction modification DNA specificity" evidence="11">
    <location>
        <begin position="482"/>
        <end position="641"/>
    </location>
</feature>
<evidence type="ECO:0000256" key="9">
    <source>
        <dbReference type="ARBA" id="ARBA00047942"/>
    </source>
</evidence>
<comment type="catalytic activity">
    <reaction evidence="9">
        <text>a 2'-deoxyadenosine in DNA + S-adenosyl-L-methionine = an N(6)-methyl-2'-deoxyadenosine in DNA + S-adenosyl-L-homocysteine + H(+)</text>
        <dbReference type="Rhea" id="RHEA:15197"/>
        <dbReference type="Rhea" id="RHEA-COMP:12418"/>
        <dbReference type="Rhea" id="RHEA-COMP:12419"/>
        <dbReference type="ChEBI" id="CHEBI:15378"/>
        <dbReference type="ChEBI" id="CHEBI:57856"/>
        <dbReference type="ChEBI" id="CHEBI:59789"/>
        <dbReference type="ChEBI" id="CHEBI:90615"/>
        <dbReference type="ChEBI" id="CHEBI:90616"/>
        <dbReference type="EC" id="2.1.1.72"/>
    </reaction>
</comment>
<dbReference type="PROSITE" id="PS00092">
    <property type="entry name" value="N6_MTASE"/>
    <property type="match status" value="1"/>
</dbReference>
<comment type="similarity">
    <text evidence="1">Belongs to the N(4)/N(6)-methyltransferase family.</text>
</comment>
<keyword evidence="8" id="KW-0238">DNA-binding</keyword>
<dbReference type="InterPro" id="IPR002052">
    <property type="entry name" value="DNA_methylase_N6_adenine_CS"/>
</dbReference>
<dbReference type="GO" id="GO:0032259">
    <property type="term" value="P:methylation"/>
    <property type="evidence" value="ECO:0007669"/>
    <property type="project" value="UniProtKB-KW"/>
</dbReference>
<proteinExistence type="inferred from homology"/>
<dbReference type="GO" id="GO:0008170">
    <property type="term" value="F:N-methyltransferase activity"/>
    <property type="evidence" value="ECO:0007669"/>
    <property type="project" value="InterPro"/>
</dbReference>
<dbReference type="InterPro" id="IPR003356">
    <property type="entry name" value="DNA_methylase_A-5"/>
</dbReference>
<dbReference type="Gene3D" id="3.40.50.300">
    <property type="entry name" value="P-loop containing nucleotide triphosphate hydrolases"/>
    <property type="match status" value="1"/>
</dbReference>
<dbReference type="InterPro" id="IPR029063">
    <property type="entry name" value="SAM-dependent_MTases_sf"/>
</dbReference>
<dbReference type="PANTHER" id="PTHR42933">
    <property type="entry name" value="SLR6095 PROTEIN"/>
    <property type="match status" value="1"/>
</dbReference>
<protein>
    <recommendedName>
        <fullName evidence="3">site-specific DNA-methyltransferase (adenine-specific)</fullName>
        <ecNumber evidence="3">2.1.1.72</ecNumber>
    </recommendedName>
</protein>
<evidence type="ECO:0000313" key="14">
    <source>
        <dbReference type="Proteomes" id="UP000599578"/>
    </source>
</evidence>
<dbReference type="Pfam" id="PF02384">
    <property type="entry name" value="N6_Mtase"/>
    <property type="match status" value="1"/>
</dbReference>
<keyword evidence="5" id="KW-0808">Transferase</keyword>
<dbReference type="PRINTS" id="PR00507">
    <property type="entry name" value="N12N6MTFRASE"/>
</dbReference>
<dbReference type="SUPFAM" id="SSF53335">
    <property type="entry name" value="S-adenosyl-L-methionine-dependent methyltransferases"/>
    <property type="match status" value="1"/>
</dbReference>
<keyword evidence="4 13" id="KW-0489">Methyltransferase</keyword>
<feature type="region of interest" description="Disordered" evidence="10">
    <location>
        <begin position="417"/>
        <end position="438"/>
    </location>
</feature>
<dbReference type="InterPro" id="IPR051537">
    <property type="entry name" value="DNA_Adenine_Mtase"/>
</dbReference>
<evidence type="ECO:0000313" key="13">
    <source>
        <dbReference type="EMBL" id="GGO77635.1"/>
    </source>
</evidence>
<comment type="similarity">
    <text evidence="2">Belongs to the type-I restriction system S methylase family.</text>
</comment>
<evidence type="ECO:0000256" key="7">
    <source>
        <dbReference type="ARBA" id="ARBA00022747"/>
    </source>
</evidence>
<dbReference type="SUPFAM" id="SSF116734">
    <property type="entry name" value="DNA methylase specificity domain"/>
    <property type="match status" value="1"/>
</dbReference>
<dbReference type="InterPro" id="IPR000055">
    <property type="entry name" value="Restrct_endonuc_typeI_TRD"/>
</dbReference>
<keyword evidence="6" id="KW-0949">S-adenosyl-L-methionine</keyword>
<dbReference type="SUPFAM" id="SSF52540">
    <property type="entry name" value="P-loop containing nucleoside triphosphate hydrolases"/>
    <property type="match status" value="1"/>
</dbReference>
<dbReference type="PANTHER" id="PTHR42933:SF3">
    <property type="entry name" value="TYPE I RESTRICTION ENZYME MJAVIII METHYLASE SUBUNIT"/>
    <property type="match status" value="1"/>
</dbReference>
<dbReference type="InterPro" id="IPR044946">
    <property type="entry name" value="Restrct_endonuc_typeI_TRD_sf"/>
</dbReference>
<evidence type="ECO:0000256" key="5">
    <source>
        <dbReference type="ARBA" id="ARBA00022679"/>
    </source>
</evidence>
<evidence type="ECO:0000256" key="3">
    <source>
        <dbReference type="ARBA" id="ARBA00011900"/>
    </source>
</evidence>
<dbReference type="Proteomes" id="UP000599578">
    <property type="component" value="Unassembled WGS sequence"/>
</dbReference>
<dbReference type="EMBL" id="BMLT01000002">
    <property type="protein sequence ID" value="GGO77635.1"/>
    <property type="molecule type" value="Genomic_DNA"/>
</dbReference>
<dbReference type="GO" id="GO:0009307">
    <property type="term" value="P:DNA restriction-modification system"/>
    <property type="evidence" value="ECO:0007669"/>
    <property type="project" value="UniProtKB-KW"/>
</dbReference>
<name>A0A917ZAQ9_9GAMM</name>
<dbReference type="Pfam" id="PF01420">
    <property type="entry name" value="Methylase_S"/>
    <property type="match status" value="1"/>
</dbReference>
<evidence type="ECO:0000256" key="10">
    <source>
        <dbReference type="SAM" id="MobiDB-lite"/>
    </source>
</evidence>
<dbReference type="Gene3D" id="3.90.220.20">
    <property type="entry name" value="DNA methylase specificity domains"/>
    <property type="match status" value="1"/>
</dbReference>
<evidence type="ECO:0000259" key="12">
    <source>
        <dbReference type="Pfam" id="PF02384"/>
    </source>
</evidence>
<dbReference type="InterPro" id="IPR027417">
    <property type="entry name" value="P-loop_NTPase"/>
</dbReference>